<dbReference type="PANTHER" id="PTHR24198">
    <property type="entry name" value="ANKYRIN REPEAT AND PROTEIN KINASE DOMAIN-CONTAINING PROTEIN"/>
    <property type="match status" value="1"/>
</dbReference>
<dbReference type="Proteomes" id="UP001608902">
    <property type="component" value="Unassembled WGS sequence"/>
</dbReference>
<dbReference type="PANTHER" id="PTHR24198:SF165">
    <property type="entry name" value="ANKYRIN REPEAT-CONTAINING PROTEIN-RELATED"/>
    <property type="match status" value="1"/>
</dbReference>
<evidence type="ECO:0000313" key="3">
    <source>
        <dbReference type="EMBL" id="MFH4983404.1"/>
    </source>
</evidence>
<evidence type="ECO:0000256" key="2">
    <source>
        <dbReference type="ARBA" id="ARBA00023043"/>
    </source>
</evidence>
<sequence>MDDNFGSAIGAICDGDIVQLEKCLKQSADILKVRRRGRSLLTFAVLNDNVRVAVLLNKRGLSFSEHDANGETALHWAVHADARKCVKHILSLPRKDDETAWILLADRHHITPFHLAAKLGRAKILKVIS</sequence>
<keyword evidence="4" id="KW-1185">Reference proteome</keyword>
<dbReference type="AlphaFoldDB" id="A0ABD6F0W3"/>
<accession>A0ABD6F0W3</accession>
<evidence type="ECO:0000256" key="1">
    <source>
        <dbReference type="ARBA" id="ARBA00022737"/>
    </source>
</evidence>
<dbReference type="EMBL" id="JBGFUD010012153">
    <property type="protein sequence ID" value="MFH4983404.1"/>
    <property type="molecule type" value="Genomic_DNA"/>
</dbReference>
<keyword evidence="2" id="KW-0040">ANK repeat</keyword>
<name>A0ABD6F0W3_9BILA</name>
<dbReference type="SUPFAM" id="SSF48403">
    <property type="entry name" value="Ankyrin repeat"/>
    <property type="match status" value="1"/>
</dbReference>
<protein>
    <recommendedName>
        <fullName evidence="5">ANK_REP_REGION domain-containing protein</fullName>
    </recommendedName>
</protein>
<keyword evidence="1" id="KW-0677">Repeat</keyword>
<comment type="caution">
    <text evidence="3">The sequence shown here is derived from an EMBL/GenBank/DDBJ whole genome shotgun (WGS) entry which is preliminary data.</text>
</comment>
<proteinExistence type="predicted"/>
<dbReference type="Pfam" id="PF12796">
    <property type="entry name" value="Ank_2"/>
    <property type="match status" value="1"/>
</dbReference>
<evidence type="ECO:0000313" key="4">
    <source>
        <dbReference type="Proteomes" id="UP001608902"/>
    </source>
</evidence>
<dbReference type="Gene3D" id="1.25.40.20">
    <property type="entry name" value="Ankyrin repeat-containing domain"/>
    <property type="match status" value="1"/>
</dbReference>
<dbReference type="SMART" id="SM00248">
    <property type="entry name" value="ANK"/>
    <property type="match status" value="2"/>
</dbReference>
<evidence type="ECO:0008006" key="5">
    <source>
        <dbReference type="Google" id="ProtNLM"/>
    </source>
</evidence>
<dbReference type="InterPro" id="IPR002110">
    <property type="entry name" value="Ankyrin_rpt"/>
</dbReference>
<dbReference type="InterPro" id="IPR036770">
    <property type="entry name" value="Ankyrin_rpt-contain_sf"/>
</dbReference>
<gene>
    <name evidence="3" type="ORF">AB6A40_010113</name>
</gene>
<organism evidence="3 4">
    <name type="scientific">Gnathostoma spinigerum</name>
    <dbReference type="NCBI Taxonomy" id="75299"/>
    <lineage>
        <taxon>Eukaryota</taxon>
        <taxon>Metazoa</taxon>
        <taxon>Ecdysozoa</taxon>
        <taxon>Nematoda</taxon>
        <taxon>Chromadorea</taxon>
        <taxon>Rhabditida</taxon>
        <taxon>Spirurina</taxon>
        <taxon>Gnathostomatomorpha</taxon>
        <taxon>Gnathostomatoidea</taxon>
        <taxon>Gnathostomatidae</taxon>
        <taxon>Gnathostoma</taxon>
    </lineage>
</organism>
<reference evidence="3 4" key="1">
    <citation type="submission" date="2024-08" db="EMBL/GenBank/DDBJ databases">
        <title>Gnathostoma spinigerum genome.</title>
        <authorList>
            <person name="Gonzalez-Bertolin B."/>
            <person name="Monzon S."/>
            <person name="Zaballos A."/>
            <person name="Jimenez P."/>
            <person name="Dekumyoy P."/>
            <person name="Varona S."/>
            <person name="Cuesta I."/>
            <person name="Sumanam S."/>
            <person name="Adisakwattana P."/>
            <person name="Gasser R.B."/>
            <person name="Hernandez-Gonzalez A."/>
            <person name="Young N.D."/>
            <person name="Perteguer M.J."/>
        </authorList>
    </citation>
    <scope>NUCLEOTIDE SEQUENCE [LARGE SCALE GENOMIC DNA]</scope>
    <source>
        <strain evidence="3">AL3</strain>
        <tissue evidence="3">Liver</tissue>
    </source>
</reference>